<name>A0A6H9UYD4_9ACTN</name>
<protein>
    <submittedName>
        <fullName evidence="2">Tat pathway signal sequence domain protein</fullName>
    </submittedName>
</protein>
<keyword evidence="3" id="KW-1185">Reference proteome</keyword>
<sequence>MSGVGPVEPGEGTRAWDTDEPGAPPPPRRSRERLALWYSLHRRAALTTATAAVLLAGGGYLYATRPQEPPPPAAPYPAQVVDVTYLEQVATPMGVRPRTFSFAVVLSVASGPPVTVTRIAQPYAGVSVTSAPQAPFPTKAGSSRKIVVTMRVTDCGKTPKSAGLPFLDVTLRNSRAIQVQSYILGARYAQDLSEALQVACSNDTG</sequence>
<reference evidence="2 3" key="1">
    <citation type="submission" date="2019-09" db="EMBL/GenBank/DDBJ databases">
        <title>Screening of Novel Bioactive Compounds from Soil-Associated.</title>
        <authorList>
            <person name="Zhao S."/>
        </authorList>
    </citation>
    <scope>NUCLEOTIDE SEQUENCE [LARGE SCALE GENOMIC DNA]</scope>
    <source>
        <strain evidence="2 3">HIT-DPA4</strain>
    </source>
</reference>
<dbReference type="AlphaFoldDB" id="A0A6H9UYD4"/>
<accession>A0A6H9UYD4</accession>
<evidence type="ECO:0000313" key="3">
    <source>
        <dbReference type="Proteomes" id="UP000442707"/>
    </source>
</evidence>
<gene>
    <name evidence="2" type="ORF">F7R91_18425</name>
</gene>
<feature type="region of interest" description="Disordered" evidence="1">
    <location>
        <begin position="1"/>
        <end position="30"/>
    </location>
</feature>
<evidence type="ECO:0000313" key="2">
    <source>
        <dbReference type="EMBL" id="KAB1145753.1"/>
    </source>
</evidence>
<dbReference type="EMBL" id="VZRB01000011">
    <property type="protein sequence ID" value="KAB1145753.1"/>
    <property type="molecule type" value="Genomic_DNA"/>
</dbReference>
<evidence type="ECO:0000256" key="1">
    <source>
        <dbReference type="SAM" id="MobiDB-lite"/>
    </source>
</evidence>
<dbReference type="Proteomes" id="UP000442707">
    <property type="component" value="Unassembled WGS sequence"/>
</dbReference>
<dbReference type="RefSeq" id="WP_150950186.1">
    <property type="nucleotide sequence ID" value="NZ_VZRB01000011.1"/>
</dbReference>
<organism evidence="2 3">
    <name type="scientific">Streptomyces luteolifulvus</name>
    <dbReference type="NCBI Taxonomy" id="2615112"/>
    <lineage>
        <taxon>Bacteria</taxon>
        <taxon>Bacillati</taxon>
        <taxon>Actinomycetota</taxon>
        <taxon>Actinomycetes</taxon>
        <taxon>Kitasatosporales</taxon>
        <taxon>Streptomycetaceae</taxon>
        <taxon>Streptomyces</taxon>
    </lineage>
</organism>
<comment type="caution">
    <text evidence="2">The sequence shown here is derived from an EMBL/GenBank/DDBJ whole genome shotgun (WGS) entry which is preliminary data.</text>
</comment>
<proteinExistence type="predicted"/>